<reference evidence="4 5" key="1">
    <citation type="submission" date="2025-05" db="UniProtKB">
        <authorList>
            <consortium name="RefSeq"/>
        </authorList>
    </citation>
    <scope>IDENTIFICATION</scope>
</reference>
<dbReference type="GeneID" id="106817179"/>
<keyword evidence="3" id="KW-1185">Reference proteome</keyword>
<sequence length="195" mass="21665">MSIRGNADERSMFVELWDIGGSNSYRNSRSIFYTPVHGLLLVHDLTNRKSQHNLRKWLGEVLSKSTNTPFSESESDYDPEQFAGCSQYPILVVGTKADLAQGALDASGRHRASSVAEDCLVDEMNIDCHNTKYVAPGSSNAVKISRFFDKVIEKQFYSHAPSAGATIGSFFDRRKPAPLQRPFSPPARTKLLHAD</sequence>
<dbReference type="InterPro" id="IPR001806">
    <property type="entry name" value="Small_GTPase"/>
</dbReference>
<dbReference type="SUPFAM" id="SSF52540">
    <property type="entry name" value="P-loop containing nucleoside triphosphate hydrolases"/>
    <property type="match status" value="1"/>
</dbReference>
<evidence type="ECO:0000313" key="5">
    <source>
        <dbReference type="RefSeq" id="XP_014677323.1"/>
    </source>
</evidence>
<dbReference type="RefSeq" id="XP_014677323.1">
    <property type="nucleotide sequence ID" value="XM_014821837.1"/>
</dbReference>
<evidence type="ECO:0000256" key="1">
    <source>
        <dbReference type="ARBA" id="ARBA00022741"/>
    </source>
</evidence>
<proteinExistence type="predicted"/>
<dbReference type="Gene3D" id="3.40.50.300">
    <property type="entry name" value="P-loop containing nucleotide triphosphate hydrolases"/>
    <property type="match status" value="1"/>
</dbReference>
<keyword evidence="1" id="KW-0547">Nucleotide-binding</keyword>
<protein>
    <submittedName>
        <fullName evidence="4 5">Rab-like protein 3</fullName>
    </submittedName>
</protein>
<dbReference type="Proteomes" id="UP000695022">
    <property type="component" value="Unplaced"/>
</dbReference>
<evidence type="ECO:0000313" key="4">
    <source>
        <dbReference type="RefSeq" id="XP_014677321.1"/>
    </source>
</evidence>
<dbReference type="InterPro" id="IPR027417">
    <property type="entry name" value="P-loop_NTPase"/>
</dbReference>
<dbReference type="PROSITE" id="PS51419">
    <property type="entry name" value="RAB"/>
    <property type="match status" value="1"/>
</dbReference>
<gene>
    <name evidence="4 5" type="primary">LOC106817179</name>
</gene>
<evidence type="ECO:0000256" key="2">
    <source>
        <dbReference type="ARBA" id="ARBA00023134"/>
    </source>
</evidence>
<organism evidence="3 5">
    <name type="scientific">Priapulus caudatus</name>
    <name type="common">Priapulid worm</name>
    <dbReference type="NCBI Taxonomy" id="37621"/>
    <lineage>
        <taxon>Eukaryota</taxon>
        <taxon>Metazoa</taxon>
        <taxon>Ecdysozoa</taxon>
        <taxon>Scalidophora</taxon>
        <taxon>Priapulida</taxon>
        <taxon>Priapulimorpha</taxon>
        <taxon>Priapulimorphida</taxon>
        <taxon>Priapulidae</taxon>
        <taxon>Priapulus</taxon>
    </lineage>
</organism>
<dbReference type="Pfam" id="PF00071">
    <property type="entry name" value="Ras"/>
    <property type="match status" value="1"/>
</dbReference>
<name>A0ABM1EYQ2_PRICU</name>
<keyword evidence="2" id="KW-0342">GTP-binding</keyword>
<dbReference type="RefSeq" id="XP_014677321.1">
    <property type="nucleotide sequence ID" value="XM_014821835.1"/>
</dbReference>
<accession>A0ABM1EYQ2</accession>
<evidence type="ECO:0000313" key="3">
    <source>
        <dbReference type="Proteomes" id="UP000695022"/>
    </source>
</evidence>
<dbReference type="PANTHER" id="PTHR24073">
    <property type="entry name" value="DRAB5-RELATED"/>
    <property type="match status" value="1"/>
</dbReference>